<protein>
    <recommendedName>
        <fullName evidence="5">DUF3040 domain-containing protein</fullName>
    </recommendedName>
</protein>
<evidence type="ECO:0000256" key="1">
    <source>
        <dbReference type="SAM" id="MobiDB-lite"/>
    </source>
</evidence>
<keyword evidence="2" id="KW-1133">Transmembrane helix</keyword>
<feature type="region of interest" description="Disordered" evidence="1">
    <location>
        <begin position="85"/>
        <end position="107"/>
    </location>
</feature>
<keyword evidence="4" id="KW-1185">Reference proteome</keyword>
<keyword evidence="2" id="KW-0812">Transmembrane</keyword>
<sequence>MSHLSEQERRMLETIDRQLCDDDPELARSFEKIERSGRRRWPWITGLSVFLPMFVVGMIAAIPMLAALGAMGSAVALAVRFVSRSYQEEDERRERGDDSGFSGLRPE</sequence>
<evidence type="ECO:0000256" key="2">
    <source>
        <dbReference type="SAM" id="Phobius"/>
    </source>
</evidence>
<dbReference type="OrthoDB" id="5244024at2"/>
<dbReference type="Pfam" id="PF11239">
    <property type="entry name" value="DUF3040"/>
    <property type="match status" value="1"/>
</dbReference>
<feature type="transmembrane region" description="Helical" evidence="2">
    <location>
        <begin position="41"/>
        <end position="59"/>
    </location>
</feature>
<feature type="compositionally biased region" description="Basic and acidic residues" evidence="1">
    <location>
        <begin position="86"/>
        <end position="98"/>
    </location>
</feature>
<evidence type="ECO:0000313" key="4">
    <source>
        <dbReference type="Proteomes" id="UP000243799"/>
    </source>
</evidence>
<reference evidence="4" key="1">
    <citation type="submission" date="2016-10" db="EMBL/GenBank/DDBJ databases">
        <authorList>
            <person name="Varghese N."/>
            <person name="Submissions S."/>
        </authorList>
    </citation>
    <scope>NUCLEOTIDE SEQUENCE [LARGE SCALE GENOMIC DNA]</scope>
    <source>
        <strain evidence="4">CGMCC 4.3568</strain>
    </source>
</reference>
<dbReference type="InterPro" id="IPR021401">
    <property type="entry name" value="DUF3040"/>
</dbReference>
<gene>
    <name evidence="3" type="ORF">SAMN05216266_102344</name>
</gene>
<evidence type="ECO:0008006" key="5">
    <source>
        <dbReference type="Google" id="ProtNLM"/>
    </source>
</evidence>
<dbReference type="Proteomes" id="UP000243799">
    <property type="component" value="Unassembled WGS sequence"/>
</dbReference>
<dbReference type="AlphaFoldDB" id="A0A1I0WZD2"/>
<evidence type="ECO:0000313" key="3">
    <source>
        <dbReference type="EMBL" id="SFA94001.1"/>
    </source>
</evidence>
<dbReference type="RefSeq" id="WP_091670619.1">
    <property type="nucleotide sequence ID" value="NZ_FOKG01000002.1"/>
</dbReference>
<accession>A0A1I0WZD2</accession>
<keyword evidence="2" id="KW-0472">Membrane</keyword>
<name>A0A1I0WZD2_9PSEU</name>
<proteinExistence type="predicted"/>
<dbReference type="EMBL" id="FOKG01000002">
    <property type="protein sequence ID" value="SFA94001.1"/>
    <property type="molecule type" value="Genomic_DNA"/>
</dbReference>
<organism evidence="3 4">
    <name type="scientific">Amycolatopsis marina</name>
    <dbReference type="NCBI Taxonomy" id="490629"/>
    <lineage>
        <taxon>Bacteria</taxon>
        <taxon>Bacillati</taxon>
        <taxon>Actinomycetota</taxon>
        <taxon>Actinomycetes</taxon>
        <taxon>Pseudonocardiales</taxon>
        <taxon>Pseudonocardiaceae</taxon>
        <taxon>Amycolatopsis</taxon>
    </lineage>
</organism>